<sequence length="42" mass="4721">MKSHRTFHLTERSWPTGQNPVRSSGIVCLIAFFVLVVSGFSQ</sequence>
<comment type="caution">
    <text evidence="2">The sequence shown here is derived from an EMBL/GenBank/DDBJ whole genome shotgun (WGS) entry which is preliminary data.</text>
</comment>
<proteinExistence type="predicted"/>
<name>A0ABN7LWN3_9BURK</name>
<keyword evidence="3" id="KW-1185">Reference proteome</keyword>
<reference evidence="2 3" key="1">
    <citation type="submission" date="2021-02" db="EMBL/GenBank/DDBJ databases">
        <authorList>
            <person name="Vanwijnsberghe S."/>
        </authorList>
    </citation>
    <scope>NUCLEOTIDE SEQUENCE [LARGE SCALE GENOMIC DNA]</scope>
    <source>
        <strain evidence="2 3">LMG 31837</strain>
    </source>
</reference>
<gene>
    <name evidence="2" type="ORF">R69888_03586</name>
</gene>
<keyword evidence="1" id="KW-0472">Membrane</keyword>
<dbReference type="Proteomes" id="UP000672526">
    <property type="component" value="Unassembled WGS sequence"/>
</dbReference>
<feature type="transmembrane region" description="Helical" evidence="1">
    <location>
        <begin position="21"/>
        <end position="40"/>
    </location>
</feature>
<evidence type="ECO:0000256" key="1">
    <source>
        <dbReference type="SAM" id="Phobius"/>
    </source>
</evidence>
<evidence type="ECO:0000313" key="2">
    <source>
        <dbReference type="EMBL" id="CAE6764890.1"/>
    </source>
</evidence>
<keyword evidence="1" id="KW-1133">Transmembrane helix</keyword>
<protein>
    <submittedName>
        <fullName evidence="2">Uncharacterized protein</fullName>
    </submittedName>
</protein>
<dbReference type="EMBL" id="CAJNBK010000009">
    <property type="protein sequence ID" value="CAE6764890.1"/>
    <property type="molecule type" value="Genomic_DNA"/>
</dbReference>
<evidence type="ECO:0000313" key="3">
    <source>
        <dbReference type="Proteomes" id="UP000672526"/>
    </source>
</evidence>
<accession>A0ABN7LWN3</accession>
<keyword evidence="1" id="KW-0812">Transmembrane</keyword>
<organism evidence="2 3">
    <name type="scientific">Paraburkholderia haematera</name>
    <dbReference type="NCBI Taxonomy" id="2793077"/>
    <lineage>
        <taxon>Bacteria</taxon>
        <taxon>Pseudomonadati</taxon>
        <taxon>Pseudomonadota</taxon>
        <taxon>Betaproteobacteria</taxon>
        <taxon>Burkholderiales</taxon>
        <taxon>Burkholderiaceae</taxon>
        <taxon>Paraburkholderia</taxon>
    </lineage>
</organism>